<feature type="compositionally biased region" description="Low complexity" evidence="1">
    <location>
        <begin position="49"/>
        <end position="60"/>
    </location>
</feature>
<organism evidence="3 4">
    <name type="scientific">Cognatilysobacter bugurensis</name>
    <dbReference type="NCBI Taxonomy" id="543356"/>
    <lineage>
        <taxon>Bacteria</taxon>
        <taxon>Pseudomonadati</taxon>
        <taxon>Pseudomonadota</taxon>
        <taxon>Gammaproteobacteria</taxon>
        <taxon>Lysobacterales</taxon>
        <taxon>Lysobacteraceae</taxon>
        <taxon>Cognatilysobacter</taxon>
    </lineage>
</organism>
<dbReference type="AlphaFoldDB" id="A0A918SSD9"/>
<dbReference type="Pfam" id="PF18557">
    <property type="entry name" value="NepR"/>
    <property type="match status" value="1"/>
</dbReference>
<evidence type="ECO:0000313" key="4">
    <source>
        <dbReference type="Proteomes" id="UP000646426"/>
    </source>
</evidence>
<name>A0A918SSD9_9GAMM</name>
<proteinExistence type="predicted"/>
<evidence type="ECO:0000259" key="2">
    <source>
        <dbReference type="Pfam" id="PF18557"/>
    </source>
</evidence>
<feature type="region of interest" description="Disordered" evidence="1">
    <location>
        <begin position="43"/>
        <end position="71"/>
    </location>
</feature>
<evidence type="ECO:0000313" key="3">
    <source>
        <dbReference type="EMBL" id="GHA69082.1"/>
    </source>
</evidence>
<gene>
    <name evidence="3" type="ORF">GCM10007067_01240</name>
</gene>
<sequence>MRGAFDDVLEEPVPDRLTALLRNAAGDAASSSADVIPLARRDTGRRAADTPAGPTVATAAPPAPDAARRVPPPIRARARGGWASYALAASVAALAVSLWLRPAPGSVYVDDGMLVARGALAEELDTTLASAPSEAGALAIGLSFRDADGRVCRSFVQRGERAIAGLACRDGDRWALPVLSAAEAVAAGEVRQASSAVTPEVQAAIDARLQGDVFDAAQERAARDAGWR</sequence>
<reference evidence="3" key="1">
    <citation type="journal article" date="2014" name="Int. J. Syst. Evol. Microbiol.">
        <title>Complete genome sequence of Corynebacterium casei LMG S-19264T (=DSM 44701T), isolated from a smear-ripened cheese.</title>
        <authorList>
            <consortium name="US DOE Joint Genome Institute (JGI-PGF)"/>
            <person name="Walter F."/>
            <person name="Albersmeier A."/>
            <person name="Kalinowski J."/>
            <person name="Ruckert C."/>
        </authorList>
    </citation>
    <scope>NUCLEOTIDE SEQUENCE</scope>
    <source>
        <strain evidence="3">KCTC 23077</strain>
    </source>
</reference>
<dbReference type="EMBL" id="BMYD01000001">
    <property type="protein sequence ID" value="GHA69082.1"/>
    <property type="molecule type" value="Genomic_DNA"/>
</dbReference>
<evidence type="ECO:0000256" key="1">
    <source>
        <dbReference type="SAM" id="MobiDB-lite"/>
    </source>
</evidence>
<accession>A0A918SSD9</accession>
<reference evidence="3" key="2">
    <citation type="submission" date="2020-09" db="EMBL/GenBank/DDBJ databases">
        <authorList>
            <person name="Sun Q."/>
            <person name="Kim S."/>
        </authorList>
    </citation>
    <scope>NUCLEOTIDE SEQUENCE</scope>
    <source>
        <strain evidence="3">KCTC 23077</strain>
    </source>
</reference>
<dbReference type="InterPro" id="IPR041649">
    <property type="entry name" value="NepR"/>
</dbReference>
<feature type="domain" description="Anti-sigma factor NepR" evidence="2">
    <location>
        <begin position="2"/>
        <end position="22"/>
    </location>
</feature>
<keyword evidence="4" id="KW-1185">Reference proteome</keyword>
<comment type="caution">
    <text evidence="3">The sequence shown here is derived from an EMBL/GenBank/DDBJ whole genome shotgun (WGS) entry which is preliminary data.</text>
</comment>
<protein>
    <recommendedName>
        <fullName evidence="2">Anti-sigma factor NepR domain-containing protein</fullName>
    </recommendedName>
</protein>
<dbReference type="Proteomes" id="UP000646426">
    <property type="component" value="Unassembled WGS sequence"/>
</dbReference>